<evidence type="ECO:0000256" key="1">
    <source>
        <dbReference type="SAM" id="Phobius"/>
    </source>
</evidence>
<reference evidence="2" key="1">
    <citation type="submission" date="2023-05" db="EMBL/GenBank/DDBJ databases">
        <authorList>
            <person name="Stuckert A."/>
        </authorList>
    </citation>
    <scope>NUCLEOTIDE SEQUENCE</scope>
</reference>
<keyword evidence="3" id="KW-1185">Reference proteome</keyword>
<dbReference type="EMBL" id="CATNWA010019858">
    <property type="protein sequence ID" value="CAI9615368.1"/>
    <property type="molecule type" value="Genomic_DNA"/>
</dbReference>
<keyword evidence="1" id="KW-0472">Membrane</keyword>
<feature type="non-terminal residue" evidence="2">
    <location>
        <position position="53"/>
    </location>
</feature>
<sequence>MAYHFVAELLFVPSCFHFVIIPLTVGRGIFSSKEISRIDFLPILSEMFVEAVC</sequence>
<name>A0ABN9H3S1_9NEOB</name>
<gene>
    <name evidence="2" type="ORF">SPARVUS_LOCUS15219280</name>
</gene>
<keyword evidence="1" id="KW-0812">Transmembrane</keyword>
<accession>A0ABN9H3S1</accession>
<organism evidence="2 3">
    <name type="scientific">Staurois parvus</name>
    <dbReference type="NCBI Taxonomy" id="386267"/>
    <lineage>
        <taxon>Eukaryota</taxon>
        <taxon>Metazoa</taxon>
        <taxon>Chordata</taxon>
        <taxon>Craniata</taxon>
        <taxon>Vertebrata</taxon>
        <taxon>Euteleostomi</taxon>
        <taxon>Amphibia</taxon>
        <taxon>Batrachia</taxon>
        <taxon>Anura</taxon>
        <taxon>Neobatrachia</taxon>
        <taxon>Ranoidea</taxon>
        <taxon>Ranidae</taxon>
        <taxon>Staurois</taxon>
    </lineage>
</organism>
<keyword evidence="1" id="KW-1133">Transmembrane helix</keyword>
<comment type="caution">
    <text evidence="2">The sequence shown here is derived from an EMBL/GenBank/DDBJ whole genome shotgun (WGS) entry which is preliminary data.</text>
</comment>
<dbReference type="Proteomes" id="UP001162483">
    <property type="component" value="Unassembled WGS sequence"/>
</dbReference>
<evidence type="ECO:0000313" key="3">
    <source>
        <dbReference type="Proteomes" id="UP001162483"/>
    </source>
</evidence>
<proteinExistence type="predicted"/>
<evidence type="ECO:0000313" key="2">
    <source>
        <dbReference type="EMBL" id="CAI9615368.1"/>
    </source>
</evidence>
<feature type="transmembrane region" description="Helical" evidence="1">
    <location>
        <begin position="6"/>
        <end position="30"/>
    </location>
</feature>
<protein>
    <submittedName>
        <fullName evidence="2">Uncharacterized protein</fullName>
    </submittedName>
</protein>